<keyword evidence="2" id="KW-1185">Reference proteome</keyword>
<organism evidence="1 2">
    <name type="scientific">Nocardia rhizosphaerae</name>
    <dbReference type="NCBI Taxonomy" id="1691571"/>
    <lineage>
        <taxon>Bacteria</taxon>
        <taxon>Bacillati</taxon>
        <taxon>Actinomycetota</taxon>
        <taxon>Actinomycetes</taxon>
        <taxon>Mycobacteriales</taxon>
        <taxon>Nocardiaceae</taxon>
        <taxon>Nocardia</taxon>
    </lineage>
</organism>
<evidence type="ECO:0000313" key="2">
    <source>
        <dbReference type="Proteomes" id="UP001595767"/>
    </source>
</evidence>
<dbReference type="Proteomes" id="UP001595767">
    <property type="component" value="Unassembled WGS sequence"/>
</dbReference>
<dbReference type="RefSeq" id="WP_378549814.1">
    <property type="nucleotide sequence ID" value="NZ_JBHSBA010000005.1"/>
</dbReference>
<dbReference type="InterPro" id="IPR037079">
    <property type="entry name" value="AF2212/PG0164-like_sf"/>
</dbReference>
<dbReference type="Gene3D" id="2.40.30.100">
    <property type="entry name" value="AF2212/PG0164-like"/>
    <property type="match status" value="1"/>
</dbReference>
<dbReference type="InterPro" id="IPR015018">
    <property type="entry name" value="DUF1905"/>
</dbReference>
<gene>
    <name evidence="1" type="ORF">ACFOW8_11505</name>
</gene>
<dbReference type="Pfam" id="PF08922">
    <property type="entry name" value="DUF1905"/>
    <property type="match status" value="1"/>
</dbReference>
<sequence length="109" mass="12160">MSSDAYDFTARVWLHDAGSWHFVSLPESCADDIADRHPRTGPGFGAVPVTVTVGGTTWSTSLFPDKARGTYLLPMKKAVLRAERIDAQDHVHVHLRTGRRPEHLRPNRS</sequence>
<reference evidence="2" key="1">
    <citation type="journal article" date="2019" name="Int. J. Syst. Evol. Microbiol.">
        <title>The Global Catalogue of Microorganisms (GCM) 10K type strain sequencing project: providing services to taxonomists for standard genome sequencing and annotation.</title>
        <authorList>
            <consortium name="The Broad Institute Genomics Platform"/>
            <consortium name="The Broad Institute Genome Sequencing Center for Infectious Disease"/>
            <person name="Wu L."/>
            <person name="Ma J."/>
        </authorList>
    </citation>
    <scope>NUCLEOTIDE SEQUENCE [LARGE SCALE GENOMIC DNA]</scope>
    <source>
        <strain evidence="2">CGMCC 4.7204</strain>
    </source>
</reference>
<accession>A0ABV8L4U0</accession>
<dbReference type="EMBL" id="JBHSBA010000005">
    <property type="protein sequence ID" value="MFC4125556.1"/>
    <property type="molecule type" value="Genomic_DNA"/>
</dbReference>
<comment type="caution">
    <text evidence="1">The sequence shown here is derived from an EMBL/GenBank/DDBJ whole genome shotgun (WGS) entry which is preliminary data.</text>
</comment>
<name>A0ABV8L4U0_9NOCA</name>
<protein>
    <submittedName>
        <fullName evidence="1">DUF1905 domain-containing protein</fullName>
    </submittedName>
</protein>
<dbReference type="SUPFAM" id="SSF141694">
    <property type="entry name" value="AF2212/PG0164-like"/>
    <property type="match status" value="1"/>
</dbReference>
<evidence type="ECO:0000313" key="1">
    <source>
        <dbReference type="EMBL" id="MFC4125556.1"/>
    </source>
</evidence>
<proteinExistence type="predicted"/>